<feature type="domain" description="C2H2-type" evidence="10">
    <location>
        <begin position="341"/>
        <end position="364"/>
    </location>
</feature>
<keyword evidence="3" id="KW-0677">Repeat</keyword>
<feature type="binding site" evidence="8">
    <location>
        <position position="52"/>
    </location>
    <ligand>
        <name>Zn(2+)</name>
        <dbReference type="ChEBI" id="CHEBI:29105"/>
    </ligand>
</feature>
<dbReference type="OMA" id="CHLCKEL"/>
<evidence type="ECO:0000313" key="13">
    <source>
        <dbReference type="EMBL" id="SSX29405.1"/>
    </source>
</evidence>
<dbReference type="PROSITE" id="PS50157">
    <property type="entry name" value="ZINC_FINGER_C2H2_2"/>
    <property type="match status" value="7"/>
</dbReference>
<sequence length="694" mass="82532">MYDKSCRICLRAQNGEKFQEISYENNFDSVFQAFKEVFNWEVKKSDPVTKICMTCKAKLLDTFIFIKQARENDRKWRSYWLKSKKDDIILLSSDDEECPTVQIKQEKLENVMQHHTIPLQNIKEEGETSESEVEFEEKELNLNNSQENDINSMKIKEEPAHDLENSVEMRINLPDQSFTIPALDWSSSEKGESDMELEPPSFYDKNTGNVNETEKPPEISSTSSHVTSTTTKTCSEEIKKMGLNTLAEKLLDIKRNYFNYTKDQKIQIFYELDCHLCKELKFDTFENLEKHYSDEHKIRKNSVKCCDIDIFKPIMLDHIRYHLGMCKTSLKDHIKRLKTSFICEECGELLPTEKLLKHHVTRTHLNIFNQLRTRSLSLDPVGTTMLNMTNGEFKSSRYPCPVCEKPFYYECDLKRHSIKHMSPEEQLQYKKYECHDCGLKFFDKTEIQKHIETVHAKYHRKSSGQVVCLTCKKTLSNFHHFLRHNTLHWTEDERQRNLPYRCKFCSKRFFYKSLVRKHVKKHSCNSNDISTAHTGHFCPHCEKKFYVKKIMFERHLRTHWTKAQIEEHRARRKELMKFQCETCDKKFWREIDLIDHINFRHLKQYNHVCDECKKVFSCKRNLEQHKCYNKSAEKHECEFCGKLFGQPIGLKVHMYQWHLPGFIHECPTCKKGFNHYKAFAKHKNGCLEEILTNG</sequence>
<evidence type="ECO:0000256" key="4">
    <source>
        <dbReference type="ARBA" id="ARBA00022771"/>
    </source>
</evidence>
<feature type="binding site" evidence="8">
    <location>
        <position position="55"/>
    </location>
    <ligand>
        <name>Zn(2+)</name>
        <dbReference type="ChEBI" id="CHEBI:29105"/>
    </ligand>
</feature>
<evidence type="ECO:0000256" key="8">
    <source>
        <dbReference type="PROSITE-ProRule" id="PRU01263"/>
    </source>
</evidence>
<evidence type="ECO:0000313" key="12">
    <source>
        <dbReference type="EMBL" id="SSX09609.1"/>
    </source>
</evidence>
<keyword evidence="6" id="KW-0539">Nucleus</keyword>
<evidence type="ECO:0000256" key="9">
    <source>
        <dbReference type="SAM" id="MobiDB-lite"/>
    </source>
</evidence>
<evidence type="ECO:0000256" key="5">
    <source>
        <dbReference type="ARBA" id="ARBA00022833"/>
    </source>
</evidence>
<gene>
    <name evidence="13" type="primary">CSON001260</name>
</gene>
<dbReference type="SUPFAM" id="SSF57667">
    <property type="entry name" value="beta-beta-alpha zinc fingers"/>
    <property type="match status" value="4"/>
</dbReference>
<evidence type="ECO:0000256" key="7">
    <source>
        <dbReference type="PROSITE-ProRule" id="PRU00042"/>
    </source>
</evidence>
<keyword evidence="5 8" id="KW-0862">Zinc</keyword>
<dbReference type="SUPFAM" id="SSF57716">
    <property type="entry name" value="Glucocorticoid receptor-like (DNA-binding domain)"/>
    <property type="match status" value="1"/>
</dbReference>
<dbReference type="SMART" id="SM00868">
    <property type="entry name" value="zf-AD"/>
    <property type="match status" value="2"/>
</dbReference>
<feature type="region of interest" description="Disordered" evidence="9">
    <location>
        <begin position="187"/>
        <end position="231"/>
    </location>
</feature>
<accession>A0A336MH15</accession>
<dbReference type="EMBL" id="UFQT01001190">
    <property type="protein sequence ID" value="SSX29405.1"/>
    <property type="molecule type" value="Genomic_DNA"/>
</dbReference>
<protein>
    <submittedName>
        <fullName evidence="13">CSON001260 protein</fullName>
    </submittedName>
</protein>
<dbReference type="PANTHER" id="PTHR24406">
    <property type="entry name" value="TRANSCRIPTIONAL REPRESSOR CTCFL-RELATED"/>
    <property type="match status" value="1"/>
</dbReference>
<evidence type="ECO:0000259" key="10">
    <source>
        <dbReference type="PROSITE" id="PS50157"/>
    </source>
</evidence>
<dbReference type="EMBL" id="UFQS01001190">
    <property type="protein sequence ID" value="SSX09609.1"/>
    <property type="molecule type" value="Genomic_DNA"/>
</dbReference>
<evidence type="ECO:0000256" key="6">
    <source>
        <dbReference type="ARBA" id="ARBA00023242"/>
    </source>
</evidence>
<organism evidence="13">
    <name type="scientific">Culicoides sonorensis</name>
    <name type="common">Biting midge</name>
    <dbReference type="NCBI Taxonomy" id="179676"/>
    <lineage>
        <taxon>Eukaryota</taxon>
        <taxon>Metazoa</taxon>
        <taxon>Ecdysozoa</taxon>
        <taxon>Arthropoda</taxon>
        <taxon>Hexapoda</taxon>
        <taxon>Insecta</taxon>
        <taxon>Pterygota</taxon>
        <taxon>Neoptera</taxon>
        <taxon>Endopterygota</taxon>
        <taxon>Diptera</taxon>
        <taxon>Nematocera</taxon>
        <taxon>Chironomoidea</taxon>
        <taxon>Ceratopogonidae</taxon>
        <taxon>Ceratopogoninae</taxon>
        <taxon>Culicoides</taxon>
        <taxon>Monoculicoides</taxon>
    </lineage>
</organism>
<comment type="subcellular location">
    <subcellularLocation>
        <location evidence="1">Nucleus</location>
    </subcellularLocation>
</comment>
<feature type="domain" description="C2H2-type" evidence="10">
    <location>
        <begin position="432"/>
        <end position="460"/>
    </location>
</feature>
<feature type="domain" description="C2H2-type" evidence="10">
    <location>
        <begin position="635"/>
        <end position="658"/>
    </location>
</feature>
<dbReference type="InterPro" id="IPR036236">
    <property type="entry name" value="Znf_C2H2_sf"/>
</dbReference>
<evidence type="ECO:0000256" key="3">
    <source>
        <dbReference type="ARBA" id="ARBA00022737"/>
    </source>
</evidence>
<proteinExistence type="predicted"/>
<feature type="domain" description="C2H2-type" evidence="10">
    <location>
        <begin position="398"/>
        <end position="425"/>
    </location>
</feature>
<dbReference type="Pfam" id="PF07776">
    <property type="entry name" value="zf-AD"/>
    <property type="match status" value="1"/>
</dbReference>
<dbReference type="SMART" id="SM00355">
    <property type="entry name" value="ZnF_C2H2"/>
    <property type="match status" value="11"/>
</dbReference>
<dbReference type="GO" id="GO:0005634">
    <property type="term" value="C:nucleus"/>
    <property type="evidence" value="ECO:0007669"/>
    <property type="project" value="UniProtKB-SubCell"/>
</dbReference>
<feature type="compositionally biased region" description="Low complexity" evidence="9">
    <location>
        <begin position="220"/>
        <end position="231"/>
    </location>
</feature>
<evidence type="ECO:0000259" key="11">
    <source>
        <dbReference type="PROSITE" id="PS51915"/>
    </source>
</evidence>
<feature type="binding site" evidence="8">
    <location>
        <position position="6"/>
    </location>
    <ligand>
        <name>Zn(2+)</name>
        <dbReference type="ChEBI" id="CHEBI:29105"/>
    </ligand>
</feature>
<dbReference type="Gene3D" id="3.30.160.60">
    <property type="entry name" value="Classic Zinc Finger"/>
    <property type="match status" value="5"/>
</dbReference>
<feature type="domain" description="C2H2-type" evidence="10">
    <location>
        <begin position="578"/>
        <end position="606"/>
    </location>
</feature>
<feature type="domain" description="ZAD" evidence="11">
    <location>
        <begin position="4"/>
        <end position="79"/>
    </location>
</feature>
<dbReference type="GO" id="GO:0008270">
    <property type="term" value="F:zinc ion binding"/>
    <property type="evidence" value="ECO:0007669"/>
    <property type="project" value="UniProtKB-UniRule"/>
</dbReference>
<feature type="domain" description="C2H2-type" evidence="10">
    <location>
        <begin position="500"/>
        <end position="527"/>
    </location>
</feature>
<dbReference type="VEuPathDB" id="VectorBase:CSON001260"/>
<dbReference type="PROSITE" id="PS51915">
    <property type="entry name" value="ZAD"/>
    <property type="match status" value="1"/>
</dbReference>
<reference evidence="12" key="1">
    <citation type="submission" date="2018-04" db="EMBL/GenBank/DDBJ databases">
        <authorList>
            <person name="Go L.Y."/>
            <person name="Mitchell J.A."/>
        </authorList>
    </citation>
    <scope>NUCLEOTIDE SEQUENCE</scope>
    <source>
        <tissue evidence="12">Whole organism</tissue>
    </source>
</reference>
<evidence type="ECO:0000256" key="2">
    <source>
        <dbReference type="ARBA" id="ARBA00022723"/>
    </source>
</evidence>
<reference evidence="13" key="2">
    <citation type="submission" date="2018-07" db="EMBL/GenBank/DDBJ databases">
        <authorList>
            <person name="Quirk P.G."/>
            <person name="Krulwich T.A."/>
        </authorList>
    </citation>
    <scope>NUCLEOTIDE SEQUENCE</scope>
</reference>
<keyword evidence="4 7" id="KW-0863">Zinc-finger</keyword>
<dbReference type="Pfam" id="PF00096">
    <property type="entry name" value="zf-C2H2"/>
    <property type="match status" value="2"/>
</dbReference>
<feature type="binding site" evidence="8">
    <location>
        <position position="9"/>
    </location>
    <ligand>
        <name>Zn(2+)</name>
        <dbReference type="ChEBI" id="CHEBI:29105"/>
    </ligand>
</feature>
<feature type="domain" description="C2H2-type" evidence="10">
    <location>
        <begin position="607"/>
        <end position="635"/>
    </location>
</feature>
<dbReference type="InterPro" id="IPR013087">
    <property type="entry name" value="Znf_C2H2_type"/>
</dbReference>
<evidence type="ECO:0000256" key="1">
    <source>
        <dbReference type="ARBA" id="ARBA00004123"/>
    </source>
</evidence>
<dbReference type="AlphaFoldDB" id="A0A336MH15"/>
<name>A0A336MH15_CULSO</name>
<dbReference type="InterPro" id="IPR050888">
    <property type="entry name" value="ZnF_C2H2-type_TF"/>
</dbReference>
<dbReference type="PROSITE" id="PS00028">
    <property type="entry name" value="ZINC_FINGER_C2H2_1"/>
    <property type="match status" value="6"/>
</dbReference>
<dbReference type="InterPro" id="IPR012934">
    <property type="entry name" value="Znf_AD"/>
</dbReference>
<keyword evidence="2 8" id="KW-0479">Metal-binding</keyword>